<feature type="compositionally biased region" description="Acidic residues" evidence="1">
    <location>
        <begin position="725"/>
        <end position="734"/>
    </location>
</feature>
<feature type="compositionally biased region" description="Basic and acidic residues" evidence="1">
    <location>
        <begin position="467"/>
        <end position="479"/>
    </location>
</feature>
<accession>A0A367LH37</accession>
<feature type="compositionally biased region" description="Acidic residues" evidence="1">
    <location>
        <begin position="687"/>
        <end position="697"/>
    </location>
</feature>
<feature type="compositionally biased region" description="Basic and acidic residues" evidence="1">
    <location>
        <begin position="735"/>
        <end position="747"/>
    </location>
</feature>
<dbReference type="Proteomes" id="UP000253664">
    <property type="component" value="Unassembled WGS sequence"/>
</dbReference>
<feature type="compositionally biased region" description="Basic and acidic residues" evidence="1">
    <location>
        <begin position="583"/>
        <end position="651"/>
    </location>
</feature>
<feature type="region of interest" description="Disordered" evidence="1">
    <location>
        <begin position="313"/>
        <end position="363"/>
    </location>
</feature>
<name>A0A367LH37_9HYPO</name>
<feature type="region of interest" description="Disordered" evidence="1">
    <location>
        <begin position="800"/>
        <end position="892"/>
    </location>
</feature>
<dbReference type="STRING" id="1330021.A0A367LH37"/>
<protein>
    <submittedName>
        <fullName evidence="2">Uncharacterized protein</fullName>
    </submittedName>
</protein>
<sequence>MGIRRRVRGASSSVFFPSRNRKGKMGKLMRGIVTKGRTVRASSDISYISYHPPPFVPFDLKIEASANLAHRHPPGYSPVDDDGDAAAAAMTASYYDWSAKSATRQDRTSTASAAAILAMDQHTPQAGLKKKRFVLSPAEQKRHTWSSSAAARALQGGGRSVSMRMSAPPPDTPRYLLHGIDPSDAARGAAQAQRNSMLPKKPASSLPKYSTEHGWVLPYTTMDRSMFTSNPPLQPLLDARAKQDKLQESALQMAKLMFDRQRQMADEAEAAQEQADNEPNPYIHLQEAAQRQAQDRLYQMHDERMQNREYRDYYYGHLVPPPKKTKKKKSSRSKSCRSKKRRSSSSRREVPPVPGSGPIFPTRASMIDVEQRERDREALLAAAQRNVKERLRGMEEKAVKDKGKLPSTNMTQWELQAQQALQTQNHEESDRRDMVDLGGGMFMTSEEINAIASRRVQPVLEDIEAKAAAKREQKAQAKEKRGRSRKRKSRGRKANTATGKVLSFFFFCLPSRHSVLPMIDHETGADEEIREIAVEGEGHQQDGEADAPAENADVDGEVTADGDGDDAVEHQDAQVGSPIEQMQAERDGLAGHQVEGVESHDADGYPDPDDQHVGRDHVAVDDSQLHEQEQHLSHGHVDEAEETVEHTREEVQESAYQRQHEQQHAYRPQPEQQRAYQGEEQVHEQAVGEEEGEEEYVDVTQEKTREASSAGQHQEQEEQARTAEPEEQEEAVEGEDARQDYVEHDASWLEPHAGDGLPPRYTPEATPTRWSPHRPGVRSWIWNHLTRRRSVLDRERKRSFFGGARGQNMNQSDTNLGQHQALTGNSESTPLDDGEQQTGYTAGGSEAVGETGPEAMGETEASGETVAEPPVATADEANVAATQARVGGSRNLRDSRFREMMDEDSYDVAVDGDVRFDGSLI</sequence>
<feature type="region of interest" description="Disordered" evidence="1">
    <location>
        <begin position="537"/>
        <end position="776"/>
    </location>
</feature>
<dbReference type="EMBL" id="LKCN02000006">
    <property type="protein sequence ID" value="RCI13562.1"/>
    <property type="molecule type" value="Genomic_DNA"/>
</dbReference>
<reference evidence="2 3" key="1">
    <citation type="journal article" date="2015" name="BMC Genomics">
        <title>Insights from the genome of Ophiocordyceps polyrhachis-furcata to pathogenicity and host specificity in insect fungi.</title>
        <authorList>
            <person name="Wichadakul D."/>
            <person name="Kobmoo N."/>
            <person name="Ingsriswang S."/>
            <person name="Tangphatsornruang S."/>
            <person name="Chantasingh D."/>
            <person name="Luangsa-ard J.J."/>
            <person name="Eurwilaichitr L."/>
        </authorList>
    </citation>
    <scope>NUCLEOTIDE SEQUENCE [LARGE SCALE GENOMIC DNA]</scope>
    <source>
        <strain evidence="2 3">BCC 54312</strain>
    </source>
</reference>
<comment type="caution">
    <text evidence="2">The sequence shown here is derived from an EMBL/GenBank/DDBJ whole genome shotgun (WGS) entry which is preliminary data.</text>
</comment>
<dbReference type="Pfam" id="PF12757">
    <property type="entry name" value="Eisosome1"/>
    <property type="match status" value="1"/>
</dbReference>
<feature type="compositionally biased region" description="Basic and acidic residues" evidence="1">
    <location>
        <begin position="714"/>
        <end position="724"/>
    </location>
</feature>
<dbReference type="PANTHER" id="PTHR28298">
    <property type="entry name" value="EISOSOME PROTEIN 1"/>
    <property type="match status" value="1"/>
</dbReference>
<feature type="region of interest" description="Disordered" evidence="1">
    <location>
        <begin position="467"/>
        <end position="495"/>
    </location>
</feature>
<evidence type="ECO:0000313" key="2">
    <source>
        <dbReference type="EMBL" id="RCI13562.1"/>
    </source>
</evidence>
<dbReference type="AlphaFoldDB" id="A0A367LH37"/>
<feature type="compositionally biased region" description="Acidic residues" evidence="1">
    <location>
        <begin position="543"/>
        <end position="566"/>
    </location>
</feature>
<gene>
    <name evidence="2" type="ORF">L249_5475</name>
</gene>
<feature type="compositionally biased region" description="Basic residues" evidence="1">
    <location>
        <begin position="323"/>
        <end position="345"/>
    </location>
</feature>
<feature type="compositionally biased region" description="Polar residues" evidence="1">
    <location>
        <begin position="807"/>
        <end position="829"/>
    </location>
</feature>
<evidence type="ECO:0000256" key="1">
    <source>
        <dbReference type="SAM" id="MobiDB-lite"/>
    </source>
</evidence>
<feature type="compositionally biased region" description="Basic residues" evidence="1">
    <location>
        <begin position="480"/>
        <end position="493"/>
    </location>
</feature>
<dbReference type="InterPro" id="IPR024527">
    <property type="entry name" value="Eisosome1"/>
</dbReference>
<organism evidence="2 3">
    <name type="scientific">Ophiocordyceps polyrhachis-furcata BCC 54312</name>
    <dbReference type="NCBI Taxonomy" id="1330021"/>
    <lineage>
        <taxon>Eukaryota</taxon>
        <taxon>Fungi</taxon>
        <taxon>Dikarya</taxon>
        <taxon>Ascomycota</taxon>
        <taxon>Pezizomycotina</taxon>
        <taxon>Sordariomycetes</taxon>
        <taxon>Hypocreomycetidae</taxon>
        <taxon>Hypocreales</taxon>
        <taxon>Ophiocordycipitaceae</taxon>
        <taxon>Ophiocordyceps</taxon>
    </lineage>
</organism>
<proteinExistence type="predicted"/>
<keyword evidence="3" id="KW-1185">Reference proteome</keyword>
<dbReference type="PANTHER" id="PTHR28298:SF1">
    <property type="entry name" value="EISOSOME PROTEIN 1"/>
    <property type="match status" value="1"/>
</dbReference>
<evidence type="ECO:0000313" key="3">
    <source>
        <dbReference type="Proteomes" id="UP000253664"/>
    </source>
</evidence>
<dbReference type="OrthoDB" id="4926643at2759"/>
<dbReference type="GO" id="GO:0070941">
    <property type="term" value="P:eisosome assembly"/>
    <property type="evidence" value="ECO:0007669"/>
    <property type="project" value="TreeGrafter"/>
</dbReference>